<dbReference type="AlphaFoldDB" id="A0A6S7AJV1"/>
<evidence type="ECO:0000313" key="1">
    <source>
        <dbReference type="EMBL" id="CAB3692982.1"/>
    </source>
</evidence>
<accession>A0A6S7AJV1</accession>
<dbReference type="InterPro" id="IPR014746">
    <property type="entry name" value="Gln_synth/guanido_kin_cat_dom"/>
</dbReference>
<dbReference type="GO" id="GO:0042398">
    <property type="term" value="P:modified amino acid biosynthetic process"/>
    <property type="evidence" value="ECO:0007669"/>
    <property type="project" value="InterPro"/>
</dbReference>
<dbReference type="InterPro" id="IPR006336">
    <property type="entry name" value="GCS2"/>
</dbReference>
<dbReference type="SUPFAM" id="SSF55931">
    <property type="entry name" value="Glutamine synthetase/guanido kinase"/>
    <property type="match status" value="1"/>
</dbReference>
<dbReference type="RefSeq" id="WP_175193363.1">
    <property type="nucleotide sequence ID" value="NZ_CADIJO010000006.1"/>
</dbReference>
<dbReference type="Pfam" id="PF04107">
    <property type="entry name" value="GCS2"/>
    <property type="match status" value="1"/>
</dbReference>
<evidence type="ECO:0000313" key="2">
    <source>
        <dbReference type="Proteomes" id="UP000494111"/>
    </source>
</evidence>
<gene>
    <name evidence="1" type="ORF">LMG3458_02228</name>
</gene>
<reference evidence="1 2" key="1">
    <citation type="submission" date="2020-04" db="EMBL/GenBank/DDBJ databases">
        <authorList>
            <person name="De Canck E."/>
        </authorList>
    </citation>
    <scope>NUCLEOTIDE SEQUENCE [LARGE SCALE GENOMIC DNA]</scope>
    <source>
        <strain evidence="1 2">LMG 3458</strain>
    </source>
</reference>
<dbReference type="Gene3D" id="3.30.590.20">
    <property type="match status" value="1"/>
</dbReference>
<organism evidence="1 2">
    <name type="scientific">Achromobacter deleyi</name>
    <dbReference type="NCBI Taxonomy" id="1353891"/>
    <lineage>
        <taxon>Bacteria</taxon>
        <taxon>Pseudomonadati</taxon>
        <taxon>Pseudomonadota</taxon>
        <taxon>Betaproteobacteria</taxon>
        <taxon>Burkholderiales</taxon>
        <taxon>Alcaligenaceae</taxon>
        <taxon>Achromobacter</taxon>
    </lineage>
</organism>
<dbReference type="Proteomes" id="UP000494111">
    <property type="component" value="Unassembled WGS sequence"/>
</dbReference>
<dbReference type="GO" id="GO:0004357">
    <property type="term" value="F:glutamate-cysteine ligase activity"/>
    <property type="evidence" value="ECO:0007669"/>
    <property type="project" value="InterPro"/>
</dbReference>
<sequence length="490" mass="52739">MGAGQTLGLEMEMAVAHRATGASHPVAGYFDALAGIKAARGEAPELVHIGTRAVGVSVAAGESGLDNGFNLLETAFAPVSDAEGGLNELARRVSRELHDASAALAFEDAVVLNASEHPQCTLDPTWYASVHVPRPIYRELVGHREWLHRVGIDAKAQNSPCTSVDVTQAARALNVVLALAPAGIAIFANSPLEGGRATGLKENRLTVWDRMFRHSRYAGDHYLQRLPERPFVDLGDYFRWMFAPGTASRCLPLAVEDGYKSATGVHLAGSPSLSEFLASGGWPGRRTDTGEAVTIAPQGGHFEYSQFAHFLDARWRYRLAEPPSLEALRAAWRRPGGIEELYAGLGASGYIEGRGPGAGFADAQLIDEAGQSVAATLVMAPSALQLGLMRNLAQAEDLLRSWGWLRLRAMRADAMRDALDDDAVRALASEVLAVAEGGLAPDERHWLAYARYAIDARSTGADRLLRLWRSLEGDAQRLAKVGRQRAVVPL</sequence>
<dbReference type="EMBL" id="CADIJO010000006">
    <property type="protein sequence ID" value="CAB3692982.1"/>
    <property type="molecule type" value="Genomic_DNA"/>
</dbReference>
<proteinExistence type="predicted"/>
<name>A0A6S7AJV1_9BURK</name>
<protein>
    <recommendedName>
        <fullName evidence="3">Glutamate--cysteine ligase</fullName>
    </recommendedName>
</protein>
<evidence type="ECO:0008006" key="3">
    <source>
        <dbReference type="Google" id="ProtNLM"/>
    </source>
</evidence>